<comment type="caution">
    <text evidence="1">The sequence shown here is derived from an EMBL/GenBank/DDBJ whole genome shotgun (WGS) entry which is preliminary data.</text>
</comment>
<dbReference type="RefSeq" id="WP_274201070.1">
    <property type="nucleotide sequence ID" value="NZ_JAQZAO010000005.1"/>
</dbReference>
<evidence type="ECO:0000313" key="1">
    <source>
        <dbReference type="EMBL" id="MDD7966565.1"/>
    </source>
</evidence>
<accession>A0ABT5SUM9</accession>
<keyword evidence="2" id="KW-1185">Reference proteome</keyword>
<gene>
    <name evidence="1" type="ORF">PGB27_14610</name>
</gene>
<sequence>MIAIDVDGVLNPDNMSNSRAERLGYQLSKRLRAHRMMRTFWNREHGTQLLRLADDHNAELVWATYWGEMANDYARWEVGLPELPVIDLDHATLTTVWKYPSILAFAEGRPLVWFDDEHVIHPRSGDEFLRTRAEPTKLIEVSPVEGLREVDFQAARTFLETLDPD</sequence>
<dbReference type="Proteomes" id="UP001300763">
    <property type="component" value="Unassembled WGS sequence"/>
</dbReference>
<name>A0ABT5SUM9_9PSEU</name>
<dbReference type="EMBL" id="JAQZAO010000005">
    <property type="protein sequence ID" value="MDD7966565.1"/>
    <property type="molecule type" value="Genomic_DNA"/>
</dbReference>
<dbReference type="Pfam" id="PF18143">
    <property type="entry name" value="HAD_SAK_2"/>
    <property type="match status" value="1"/>
</dbReference>
<protein>
    <submittedName>
        <fullName evidence="1">HAD domain-containing protein</fullName>
    </submittedName>
</protein>
<proteinExistence type="predicted"/>
<reference evidence="1 2" key="1">
    <citation type="submission" date="2023-02" db="EMBL/GenBank/DDBJ databases">
        <title>Genome sequencing required for Actinomycetospora new species description.</title>
        <authorList>
            <person name="Saimee Y."/>
            <person name="Duangmal K."/>
        </authorList>
    </citation>
    <scope>NUCLEOTIDE SEQUENCE [LARGE SCALE GENOMIC DNA]</scope>
    <source>
        <strain evidence="1 2">DW7H6</strain>
    </source>
</reference>
<evidence type="ECO:0000313" key="2">
    <source>
        <dbReference type="Proteomes" id="UP001300763"/>
    </source>
</evidence>
<organism evidence="1 2">
    <name type="scientific">Actinomycetospora lemnae</name>
    <dbReference type="NCBI Taxonomy" id="3019891"/>
    <lineage>
        <taxon>Bacteria</taxon>
        <taxon>Bacillati</taxon>
        <taxon>Actinomycetota</taxon>
        <taxon>Actinomycetes</taxon>
        <taxon>Pseudonocardiales</taxon>
        <taxon>Pseudonocardiaceae</taxon>
        <taxon>Actinomycetospora</taxon>
    </lineage>
</organism>